<protein>
    <submittedName>
        <fullName evidence="1">Uncharacterized protein</fullName>
    </submittedName>
</protein>
<name>A0A4C1XMC9_EUMVA</name>
<proteinExistence type="predicted"/>
<gene>
    <name evidence="1" type="ORF">EVAR_35329_1</name>
</gene>
<dbReference type="EMBL" id="BGZK01000869">
    <property type="protein sequence ID" value="GBP63439.1"/>
    <property type="molecule type" value="Genomic_DNA"/>
</dbReference>
<accession>A0A4C1XMC9</accession>
<dbReference type="AlphaFoldDB" id="A0A4C1XMC9"/>
<evidence type="ECO:0000313" key="2">
    <source>
        <dbReference type="Proteomes" id="UP000299102"/>
    </source>
</evidence>
<dbReference type="Proteomes" id="UP000299102">
    <property type="component" value="Unassembled WGS sequence"/>
</dbReference>
<organism evidence="1 2">
    <name type="scientific">Eumeta variegata</name>
    <name type="common">Bagworm moth</name>
    <name type="synonym">Eumeta japonica</name>
    <dbReference type="NCBI Taxonomy" id="151549"/>
    <lineage>
        <taxon>Eukaryota</taxon>
        <taxon>Metazoa</taxon>
        <taxon>Ecdysozoa</taxon>
        <taxon>Arthropoda</taxon>
        <taxon>Hexapoda</taxon>
        <taxon>Insecta</taxon>
        <taxon>Pterygota</taxon>
        <taxon>Neoptera</taxon>
        <taxon>Endopterygota</taxon>
        <taxon>Lepidoptera</taxon>
        <taxon>Glossata</taxon>
        <taxon>Ditrysia</taxon>
        <taxon>Tineoidea</taxon>
        <taxon>Psychidae</taxon>
        <taxon>Oiketicinae</taxon>
        <taxon>Eumeta</taxon>
    </lineage>
</organism>
<evidence type="ECO:0000313" key="1">
    <source>
        <dbReference type="EMBL" id="GBP63439.1"/>
    </source>
</evidence>
<comment type="caution">
    <text evidence="1">The sequence shown here is derived from an EMBL/GenBank/DDBJ whole genome shotgun (WGS) entry which is preliminary data.</text>
</comment>
<dbReference type="OrthoDB" id="10035764at2759"/>
<sequence>MSPLFDCHEEQPRATCSPRRAPPLQLDDVRCVIAARESFFLEGYLSYERCVPFTCCARGRPIIVEWERDARHSAGLSLVRNSTGSARLAAGGGARGARTTYCNLSKVVGVGGRRRRRHAPARTLIAPDPATPPAAVIVSAGPDRINLSADVRPDDFIAKSGRGVAPAPPRYCTLFVDLNPCDEPLL</sequence>
<keyword evidence="2" id="KW-1185">Reference proteome</keyword>
<reference evidence="1 2" key="1">
    <citation type="journal article" date="2019" name="Commun. Biol.">
        <title>The bagworm genome reveals a unique fibroin gene that provides high tensile strength.</title>
        <authorList>
            <person name="Kono N."/>
            <person name="Nakamura H."/>
            <person name="Ohtoshi R."/>
            <person name="Tomita M."/>
            <person name="Numata K."/>
            <person name="Arakawa K."/>
        </authorList>
    </citation>
    <scope>NUCLEOTIDE SEQUENCE [LARGE SCALE GENOMIC DNA]</scope>
</reference>